<dbReference type="GO" id="GO:0003700">
    <property type="term" value="F:DNA-binding transcription factor activity"/>
    <property type="evidence" value="ECO:0007669"/>
    <property type="project" value="TreeGrafter"/>
</dbReference>
<dbReference type="Gene3D" id="2.60.120.10">
    <property type="entry name" value="Jelly Rolls"/>
    <property type="match status" value="1"/>
</dbReference>
<comment type="caution">
    <text evidence="2">The sequence shown here is derived from an EMBL/GenBank/DDBJ whole genome shotgun (WGS) entry which is preliminary data.</text>
</comment>
<dbReference type="Pfam" id="PF00027">
    <property type="entry name" value="cNMP_binding"/>
    <property type="match status" value="1"/>
</dbReference>
<reference evidence="2 3" key="1">
    <citation type="submission" date="2016-05" db="EMBL/GenBank/DDBJ databases">
        <title>Genome sequencing of Vitellibacter soesokkakensis RSSK-12.</title>
        <authorList>
            <person name="Thevarajoo S."/>
            <person name="Selvaratnam C."/>
            <person name="Goh K.M."/>
            <person name="Chan K.-G."/>
            <person name="Chong C.S."/>
        </authorList>
    </citation>
    <scope>NUCLEOTIDE SEQUENCE [LARGE SCALE GENOMIC DNA]</scope>
    <source>
        <strain evidence="2 3">RSSK-12</strain>
    </source>
</reference>
<dbReference type="AlphaFoldDB" id="A0A1A9LAR3"/>
<sequence>MTLETELITTIFNGLSFTLEERKLLTRSFEKLHLPKHSLLLKAGEAVYEQYYVAEGCLRTYYIAPDGKEHTVQFAITDWWISDYTAFFNSSNALMHIECIQDATLYKISKNDMEQLYHHMPKLESYFRKKMERAFASFQKRIIANLSQTASERYLNFINTYPNIEQNVKNYHIASYLGITTQSLSRIRKELVQG</sequence>
<dbReference type="PANTHER" id="PTHR24567:SF76">
    <property type="entry name" value="CYCLIC NUCLEOTIDE-BINDING DOMAIN PROTEIN"/>
    <property type="match status" value="1"/>
</dbReference>
<gene>
    <name evidence="2" type="ORF">A7A78_06970</name>
</gene>
<proteinExistence type="predicted"/>
<dbReference type="OrthoDB" id="1092431at2"/>
<dbReference type="GO" id="GO:0005829">
    <property type="term" value="C:cytosol"/>
    <property type="evidence" value="ECO:0007669"/>
    <property type="project" value="TreeGrafter"/>
</dbReference>
<dbReference type="EMBL" id="LXIE01000049">
    <property type="protein sequence ID" value="OAD90283.1"/>
    <property type="molecule type" value="Genomic_DNA"/>
</dbReference>
<evidence type="ECO:0000259" key="1">
    <source>
        <dbReference type="Pfam" id="PF00027"/>
    </source>
</evidence>
<dbReference type="PANTHER" id="PTHR24567">
    <property type="entry name" value="CRP FAMILY TRANSCRIPTIONAL REGULATORY PROTEIN"/>
    <property type="match status" value="1"/>
</dbReference>
<feature type="domain" description="Cyclic nucleotide-binding" evidence="1">
    <location>
        <begin position="32"/>
        <end position="118"/>
    </location>
</feature>
<dbReference type="SUPFAM" id="SSF51206">
    <property type="entry name" value="cAMP-binding domain-like"/>
    <property type="match status" value="1"/>
</dbReference>
<dbReference type="STRING" id="1385699.A7A78_06970"/>
<dbReference type="Proteomes" id="UP000077552">
    <property type="component" value="Unassembled WGS sequence"/>
</dbReference>
<dbReference type="RefSeq" id="WP_068762980.1">
    <property type="nucleotide sequence ID" value="NZ_LXIE01000049.1"/>
</dbReference>
<dbReference type="CDD" id="cd00038">
    <property type="entry name" value="CAP_ED"/>
    <property type="match status" value="1"/>
</dbReference>
<accession>A0A1A9LAR3</accession>
<evidence type="ECO:0000313" key="2">
    <source>
        <dbReference type="EMBL" id="OAD90283.1"/>
    </source>
</evidence>
<protein>
    <recommendedName>
        <fullName evidence="1">Cyclic nucleotide-binding domain-containing protein</fullName>
    </recommendedName>
</protein>
<organism evidence="2 3">
    <name type="scientific">Aequorivita soesokkakensis</name>
    <dbReference type="NCBI Taxonomy" id="1385699"/>
    <lineage>
        <taxon>Bacteria</taxon>
        <taxon>Pseudomonadati</taxon>
        <taxon>Bacteroidota</taxon>
        <taxon>Flavobacteriia</taxon>
        <taxon>Flavobacteriales</taxon>
        <taxon>Flavobacteriaceae</taxon>
        <taxon>Aequorivita</taxon>
    </lineage>
</organism>
<keyword evidence="3" id="KW-1185">Reference proteome</keyword>
<dbReference type="InterPro" id="IPR050397">
    <property type="entry name" value="Env_Response_Regulators"/>
</dbReference>
<dbReference type="InterPro" id="IPR000595">
    <property type="entry name" value="cNMP-bd_dom"/>
</dbReference>
<dbReference type="InterPro" id="IPR014710">
    <property type="entry name" value="RmlC-like_jellyroll"/>
</dbReference>
<dbReference type="InterPro" id="IPR018490">
    <property type="entry name" value="cNMP-bd_dom_sf"/>
</dbReference>
<name>A0A1A9LAR3_9FLAO</name>
<evidence type="ECO:0000313" key="3">
    <source>
        <dbReference type="Proteomes" id="UP000077552"/>
    </source>
</evidence>